<dbReference type="Gene3D" id="3.40.605.10">
    <property type="entry name" value="Aldehyde Dehydrogenase, Chain A, domain 1"/>
    <property type="match status" value="2"/>
</dbReference>
<sequence>MEVSIFPSINDAIRSVKSAYERYAELSLEDREDIIDGIRHRLEEQADVIALLAVKETGMGCAVDKKKKLLAAIRRTPALEDLITEVQTGDRGMTLYELSAFGIVCAMEPLENPAASLISHVIGMLAAGNAVFICPHPRAIRTSNYVTSLISRTIVEICGIDNLVVSLDESNIAMTEEVIHHPDIDMIVCGADEDFLRKALTGGKKVIGEGCANTVTLVDETADIGKAARDIALSASFDHNLMHSSEKSVLAVDSIADRLENELERNGTRVIRDRAEMNEILSILFAEDGSFRKKWIGRSAEEILSGAGIRAEKGTRLILLESDEEAPLVTKELKIPVLGLVRVENYEEGLQKMLEIEQRYRHTASIHSTCIDRLNEAAKKLQTGVFIKNGPALSAIGVTGMKGPCSMMVANTTGEGAVSARHFARRRKCMMTNGFSIR</sequence>
<dbReference type="InterPro" id="IPR016162">
    <property type="entry name" value="Ald_DH_N"/>
</dbReference>
<dbReference type="Proteomes" id="UP000199820">
    <property type="component" value="Unassembled WGS sequence"/>
</dbReference>
<proteinExistence type="predicted"/>
<dbReference type="Pfam" id="PF00171">
    <property type="entry name" value="Aldedh"/>
    <property type="match status" value="1"/>
</dbReference>
<dbReference type="InterPro" id="IPR016163">
    <property type="entry name" value="Ald_DH_C"/>
</dbReference>
<evidence type="ECO:0000313" key="4">
    <source>
        <dbReference type="Proteomes" id="UP000199820"/>
    </source>
</evidence>
<gene>
    <name evidence="3" type="ORF">SAMN04487771_100829</name>
</gene>
<dbReference type="InterPro" id="IPR015590">
    <property type="entry name" value="Aldehyde_DH_dom"/>
</dbReference>
<organism evidence="3 4">
    <name type="scientific">[Clostridium] aminophilum</name>
    <dbReference type="NCBI Taxonomy" id="1526"/>
    <lineage>
        <taxon>Bacteria</taxon>
        <taxon>Bacillati</taxon>
        <taxon>Bacillota</taxon>
        <taxon>Clostridia</taxon>
        <taxon>Lachnospirales</taxon>
        <taxon>Lachnospiraceae</taxon>
    </lineage>
</organism>
<protein>
    <submittedName>
        <fullName evidence="3">Propionaldehyde dehydrogenase</fullName>
    </submittedName>
</protein>
<dbReference type="eggNOG" id="COG1012">
    <property type="taxonomic scope" value="Bacteria"/>
</dbReference>
<dbReference type="RefSeq" id="WP_074648928.1">
    <property type="nucleotide sequence ID" value="NZ_FOIL01000008.1"/>
</dbReference>
<dbReference type="PANTHER" id="PTHR11699">
    <property type="entry name" value="ALDEHYDE DEHYDROGENASE-RELATED"/>
    <property type="match status" value="1"/>
</dbReference>
<accession>A0A1I0CQT9</accession>
<dbReference type="STRING" id="1526.SAMN02910262_00049"/>
<reference evidence="3 4" key="1">
    <citation type="submission" date="2016-10" db="EMBL/GenBank/DDBJ databases">
        <authorList>
            <person name="de Groot N.N."/>
        </authorList>
    </citation>
    <scope>NUCLEOTIDE SEQUENCE [LARGE SCALE GENOMIC DNA]</scope>
    <source>
        <strain evidence="3 4">KH1P1</strain>
    </source>
</reference>
<dbReference type="NCBIfam" id="NF011927">
    <property type="entry name" value="PRK15398.1"/>
    <property type="match status" value="1"/>
</dbReference>
<dbReference type="EMBL" id="FOIL01000008">
    <property type="protein sequence ID" value="SET21599.1"/>
    <property type="molecule type" value="Genomic_DNA"/>
</dbReference>
<evidence type="ECO:0000259" key="2">
    <source>
        <dbReference type="Pfam" id="PF00171"/>
    </source>
</evidence>
<name>A0A1I0CQT9_9FIRM</name>
<dbReference type="OrthoDB" id="9804734at2"/>
<dbReference type="GO" id="GO:0016620">
    <property type="term" value="F:oxidoreductase activity, acting on the aldehyde or oxo group of donors, NAD or NADP as acceptor"/>
    <property type="evidence" value="ECO:0007669"/>
    <property type="project" value="InterPro"/>
</dbReference>
<dbReference type="AlphaFoldDB" id="A0A1I0CQT9"/>
<evidence type="ECO:0000256" key="1">
    <source>
        <dbReference type="ARBA" id="ARBA00023002"/>
    </source>
</evidence>
<keyword evidence="1" id="KW-0560">Oxidoreductase</keyword>
<keyword evidence="4" id="KW-1185">Reference proteome</keyword>
<dbReference type="Gene3D" id="3.40.309.10">
    <property type="entry name" value="Aldehyde Dehydrogenase, Chain A, domain 2"/>
    <property type="match status" value="1"/>
</dbReference>
<feature type="domain" description="Aldehyde dehydrogenase" evidence="2">
    <location>
        <begin position="9"/>
        <end position="396"/>
    </location>
</feature>
<dbReference type="SUPFAM" id="SSF53720">
    <property type="entry name" value="ALDH-like"/>
    <property type="match status" value="1"/>
</dbReference>
<evidence type="ECO:0000313" key="3">
    <source>
        <dbReference type="EMBL" id="SET21599.1"/>
    </source>
</evidence>
<dbReference type="InterPro" id="IPR016161">
    <property type="entry name" value="Ald_DH/histidinol_DH"/>
</dbReference>